<evidence type="ECO:0000259" key="1">
    <source>
        <dbReference type="Pfam" id="PF26572"/>
    </source>
</evidence>
<evidence type="ECO:0000313" key="2">
    <source>
        <dbReference type="EMBL" id="MFC4336760.1"/>
    </source>
</evidence>
<protein>
    <recommendedName>
        <fullName evidence="1">DUF8185 domain-containing protein</fullName>
    </recommendedName>
</protein>
<feature type="domain" description="DUF8185" evidence="1">
    <location>
        <begin position="86"/>
        <end position="186"/>
    </location>
</feature>
<dbReference type="InterPro" id="IPR058498">
    <property type="entry name" value="DUF8185"/>
</dbReference>
<dbReference type="RefSeq" id="WP_380622989.1">
    <property type="nucleotide sequence ID" value="NZ_JBHSDK010000021.1"/>
</dbReference>
<comment type="caution">
    <text evidence="2">The sequence shown here is derived from an EMBL/GenBank/DDBJ whole genome shotgun (WGS) entry which is preliminary data.</text>
</comment>
<name>A0ABV8U1R9_9ACTN</name>
<keyword evidence="3" id="KW-1185">Reference proteome</keyword>
<gene>
    <name evidence="2" type="ORF">ACFPET_16285</name>
</gene>
<proteinExistence type="predicted"/>
<evidence type="ECO:0000313" key="3">
    <source>
        <dbReference type="Proteomes" id="UP001595823"/>
    </source>
</evidence>
<dbReference type="Pfam" id="PF26572">
    <property type="entry name" value="DUF8185"/>
    <property type="match status" value="1"/>
</dbReference>
<sequence length="200" mass="22120">MDRRVSGEDEDLLLYAGRLARLDAKSLVRVEPGAVWSILPIQLLARRRMNTSCLPGIYQAGDFSEGIPAGPRADLRWLQRLPKEADVLEEVPARTLAEVDRAAGAALRERRGQGVGDRRLRDVMLDHVVITVDTGGRRYEVRQRLVTGLMRMGFLGPAAEGTVQVVGESPTGRRLGLRAPYGEVWELDRSLTLTPVRPSS</sequence>
<reference evidence="3" key="1">
    <citation type="journal article" date="2019" name="Int. J. Syst. Evol. Microbiol.">
        <title>The Global Catalogue of Microorganisms (GCM) 10K type strain sequencing project: providing services to taxonomists for standard genome sequencing and annotation.</title>
        <authorList>
            <consortium name="The Broad Institute Genomics Platform"/>
            <consortium name="The Broad Institute Genome Sequencing Center for Infectious Disease"/>
            <person name="Wu L."/>
            <person name="Ma J."/>
        </authorList>
    </citation>
    <scope>NUCLEOTIDE SEQUENCE [LARGE SCALE GENOMIC DNA]</scope>
    <source>
        <strain evidence="3">IBRC-M 10908</strain>
    </source>
</reference>
<accession>A0ABV8U1R9</accession>
<dbReference type="Proteomes" id="UP001595823">
    <property type="component" value="Unassembled WGS sequence"/>
</dbReference>
<organism evidence="2 3">
    <name type="scientific">Salininema proteolyticum</name>
    <dbReference type="NCBI Taxonomy" id="1607685"/>
    <lineage>
        <taxon>Bacteria</taxon>
        <taxon>Bacillati</taxon>
        <taxon>Actinomycetota</taxon>
        <taxon>Actinomycetes</taxon>
        <taxon>Glycomycetales</taxon>
        <taxon>Glycomycetaceae</taxon>
        <taxon>Salininema</taxon>
    </lineage>
</organism>
<dbReference type="EMBL" id="JBHSDK010000021">
    <property type="protein sequence ID" value="MFC4336760.1"/>
    <property type="molecule type" value="Genomic_DNA"/>
</dbReference>